<evidence type="ECO:0000313" key="3">
    <source>
        <dbReference type="EMBL" id="KKQ36107.1"/>
    </source>
</evidence>
<dbReference type="AlphaFoldDB" id="A0A0G0H1V8"/>
<dbReference type="GO" id="GO:0006974">
    <property type="term" value="P:DNA damage response"/>
    <property type="evidence" value="ECO:0007669"/>
    <property type="project" value="TreeGrafter"/>
</dbReference>
<protein>
    <submittedName>
        <fullName evidence="3">Orf1 protein</fullName>
    </submittedName>
</protein>
<dbReference type="Pfam" id="PF04402">
    <property type="entry name" value="SIMPL"/>
    <property type="match status" value="1"/>
</dbReference>
<dbReference type="PANTHER" id="PTHR34387">
    <property type="entry name" value="SLR1258 PROTEIN"/>
    <property type="match status" value="1"/>
</dbReference>
<feature type="coiled-coil region" evidence="1">
    <location>
        <begin position="160"/>
        <end position="194"/>
    </location>
</feature>
<gene>
    <name evidence="3" type="ORF">US52_C0008G0006</name>
</gene>
<reference evidence="3 4" key="1">
    <citation type="journal article" date="2015" name="Nature">
        <title>rRNA introns, odd ribosomes, and small enigmatic genomes across a large radiation of phyla.</title>
        <authorList>
            <person name="Brown C.T."/>
            <person name="Hug L.A."/>
            <person name="Thomas B.C."/>
            <person name="Sharon I."/>
            <person name="Castelle C.J."/>
            <person name="Singh A."/>
            <person name="Wilkins M.J."/>
            <person name="Williams K.H."/>
            <person name="Banfield J.F."/>
        </authorList>
    </citation>
    <scope>NUCLEOTIDE SEQUENCE [LARGE SCALE GENOMIC DNA]</scope>
</reference>
<dbReference type="PANTHER" id="PTHR34387:SF2">
    <property type="entry name" value="SLR1258 PROTEIN"/>
    <property type="match status" value="1"/>
</dbReference>
<dbReference type="Gene3D" id="3.30.110.170">
    <property type="entry name" value="Protein of unknown function (DUF541), domain 1"/>
    <property type="match status" value="1"/>
</dbReference>
<evidence type="ECO:0000256" key="1">
    <source>
        <dbReference type="SAM" id="Coils"/>
    </source>
</evidence>
<sequence>MKKELLKFGAKATFVFFLVVFAMLASSVFFYEFVVKPADEDSSVDKTYSVQGYATRKVTPDTATITVGTILEDTNIVNLQNKANEKVSKAITDIKALGIKEEDIQTSEYSVEPDYDSAGERIIGYKINISVKVTIKNTNPEDNLVSDVMSKAIAAGLNEVRNLAYSVEDEENILEELKLEAIDKAKEKAEEQSDRAGLKLGDVTNVVESGYYPIYGYDTGVLREESAEASPDSTDSGSSIQIQPGQFELSSYVTVTFEIK</sequence>
<organism evidence="3 4">
    <name type="scientific">candidate division WS6 bacterium GW2011_GWA2_37_6</name>
    <dbReference type="NCBI Taxonomy" id="1619087"/>
    <lineage>
        <taxon>Bacteria</taxon>
        <taxon>Candidatus Dojkabacteria</taxon>
    </lineage>
</organism>
<keyword evidence="2" id="KW-0472">Membrane</keyword>
<accession>A0A0G0H1V8</accession>
<name>A0A0G0H1V8_9BACT</name>
<proteinExistence type="predicted"/>
<evidence type="ECO:0000256" key="2">
    <source>
        <dbReference type="SAM" id="Phobius"/>
    </source>
</evidence>
<dbReference type="Proteomes" id="UP000034852">
    <property type="component" value="Unassembled WGS sequence"/>
</dbReference>
<dbReference type="InterPro" id="IPR052022">
    <property type="entry name" value="26kDa_periplasmic_antigen"/>
</dbReference>
<keyword evidence="2" id="KW-0812">Transmembrane</keyword>
<evidence type="ECO:0000313" key="4">
    <source>
        <dbReference type="Proteomes" id="UP000034852"/>
    </source>
</evidence>
<comment type="caution">
    <text evidence="3">The sequence shown here is derived from an EMBL/GenBank/DDBJ whole genome shotgun (WGS) entry which is preliminary data.</text>
</comment>
<keyword evidence="2" id="KW-1133">Transmembrane helix</keyword>
<keyword evidence="1" id="KW-0175">Coiled coil</keyword>
<dbReference type="Gene3D" id="3.30.70.2970">
    <property type="entry name" value="Protein of unknown function (DUF541), domain 2"/>
    <property type="match status" value="1"/>
</dbReference>
<dbReference type="EMBL" id="LBTH01000008">
    <property type="protein sequence ID" value="KKQ36107.1"/>
    <property type="molecule type" value="Genomic_DNA"/>
</dbReference>
<feature type="transmembrane region" description="Helical" evidence="2">
    <location>
        <begin position="12"/>
        <end position="31"/>
    </location>
</feature>
<dbReference type="InterPro" id="IPR007497">
    <property type="entry name" value="SIMPL/DUF541"/>
</dbReference>